<protein>
    <submittedName>
        <fullName evidence="1">Uncharacterized protein</fullName>
    </submittedName>
</protein>
<dbReference type="Proteomes" id="UP000008798">
    <property type="component" value="Chromosome"/>
</dbReference>
<name>D4J510_9FIRM</name>
<dbReference type="HOGENOM" id="CLU_2536823_0_0_9"/>
<reference evidence="1 2" key="2">
    <citation type="submission" date="2010-03" db="EMBL/GenBank/DDBJ databases">
        <authorList>
            <person name="Pajon A."/>
        </authorList>
    </citation>
    <scope>NUCLEOTIDE SEQUENCE [LARGE SCALE GENOMIC DNA]</scope>
    <source>
        <strain evidence="1 2">GD/7</strain>
    </source>
</reference>
<proteinExistence type="predicted"/>
<reference evidence="1 2" key="1">
    <citation type="submission" date="2010-03" db="EMBL/GenBank/DDBJ databases">
        <title>The genome sequence of Coprococcus catus GD/7.</title>
        <authorList>
            <consortium name="metaHIT consortium -- http://www.metahit.eu/"/>
            <person name="Pajon A."/>
            <person name="Turner K."/>
            <person name="Parkhill J."/>
            <person name="Duncan S."/>
            <person name="Flint H."/>
        </authorList>
    </citation>
    <scope>NUCLEOTIDE SEQUENCE [LARGE SCALE GENOMIC DNA]</scope>
    <source>
        <strain evidence="1 2">GD/7</strain>
    </source>
</reference>
<gene>
    <name evidence="1" type="ORF">CC1_05250</name>
</gene>
<dbReference type="KEGG" id="cct:CC1_05250"/>
<evidence type="ECO:0000313" key="2">
    <source>
        <dbReference type="Proteomes" id="UP000008798"/>
    </source>
</evidence>
<organism evidence="1 2">
    <name type="scientific">Coprococcus catus GD/7</name>
    <dbReference type="NCBI Taxonomy" id="717962"/>
    <lineage>
        <taxon>Bacteria</taxon>
        <taxon>Bacillati</taxon>
        <taxon>Bacillota</taxon>
        <taxon>Clostridia</taxon>
        <taxon>Lachnospirales</taxon>
        <taxon>Lachnospiraceae</taxon>
        <taxon>Coprococcus</taxon>
    </lineage>
</organism>
<dbReference type="AlphaFoldDB" id="D4J510"/>
<accession>D4J510</accession>
<evidence type="ECO:0000313" key="1">
    <source>
        <dbReference type="EMBL" id="CBK79431.1"/>
    </source>
</evidence>
<sequence length="83" mass="9863">MSLVEPYIKIAVGDYNDLCKVQGKDDALAAILCSITHELTHYFQWIKYHELWLSGEKNQYFERQAVYYGRQIVYDYADTREHP</sequence>
<dbReference type="EMBL" id="FP929038">
    <property type="protein sequence ID" value="CBK79431.1"/>
    <property type="molecule type" value="Genomic_DNA"/>
</dbReference>
<dbReference type="RefSeq" id="WP_015513027.1">
    <property type="nucleotide sequence ID" value="NC_021009.1"/>
</dbReference>